<dbReference type="PANTHER" id="PTHR34589:SF2">
    <property type="entry name" value="ZINC FINGER TRANSLOCATION-ASSOCIATED PROTEIN"/>
    <property type="match status" value="1"/>
</dbReference>
<sequence length="169" mass="18916">MMEGTRSTAMERYRASAGELPVSPSGETGGGGEGLGGEGGLGLQLELSRWRDHKRNYQARWRGEYLMAYDGVNHGLLCMVCGSTLATMKLSTIKRHIHQRHPHSLRLDPADKRNVLEAWSRLVSQSNPQARDHPHPERTDPTLNLTRSTTNTGQQTQLICSQRRPHKQP</sequence>
<feature type="compositionally biased region" description="Basic and acidic residues" evidence="1">
    <location>
        <begin position="130"/>
        <end position="140"/>
    </location>
</feature>
<proteinExistence type="predicted"/>
<keyword evidence="4" id="KW-1185">Reference proteome</keyword>
<feature type="region of interest" description="Disordered" evidence="1">
    <location>
        <begin position="125"/>
        <end position="169"/>
    </location>
</feature>
<feature type="domain" description="SPIN-DOC-like zinc-finger" evidence="2">
    <location>
        <begin position="58"/>
        <end position="120"/>
    </location>
</feature>
<dbReference type="PANTHER" id="PTHR34589">
    <property type="entry name" value="SIMILAR TO RIKEN CDNA 2700081O15"/>
    <property type="match status" value="1"/>
</dbReference>
<feature type="compositionally biased region" description="Gly residues" evidence="1">
    <location>
        <begin position="27"/>
        <end position="38"/>
    </location>
</feature>
<reference evidence="3" key="5">
    <citation type="submission" date="2025-09" db="UniProtKB">
        <authorList>
            <consortium name="Ensembl"/>
        </authorList>
    </citation>
    <scope>IDENTIFICATION</scope>
</reference>
<protein>
    <recommendedName>
        <fullName evidence="2">SPIN-DOC-like zinc-finger domain-containing protein</fullName>
    </recommendedName>
</protein>
<dbReference type="GO" id="GO:0045892">
    <property type="term" value="P:negative regulation of DNA-templated transcription"/>
    <property type="evidence" value="ECO:0007669"/>
    <property type="project" value="TreeGrafter"/>
</dbReference>
<evidence type="ECO:0000259" key="2">
    <source>
        <dbReference type="Pfam" id="PF18658"/>
    </source>
</evidence>
<evidence type="ECO:0000313" key="3">
    <source>
        <dbReference type="Ensembl" id="ENSCMIP00000023755.1"/>
    </source>
</evidence>
<reference evidence="4" key="1">
    <citation type="journal article" date="2006" name="Science">
        <title>Ancient noncoding elements conserved in the human genome.</title>
        <authorList>
            <person name="Venkatesh B."/>
            <person name="Kirkness E.F."/>
            <person name="Loh Y.H."/>
            <person name="Halpern A.L."/>
            <person name="Lee A.P."/>
            <person name="Johnson J."/>
            <person name="Dandona N."/>
            <person name="Viswanathan L.D."/>
            <person name="Tay A."/>
            <person name="Venter J.C."/>
            <person name="Strausberg R.L."/>
            <person name="Brenner S."/>
        </authorList>
    </citation>
    <scope>NUCLEOTIDE SEQUENCE [LARGE SCALE GENOMIC DNA]</scope>
</reference>
<dbReference type="InterPro" id="IPR052675">
    <property type="entry name" value="ZnF_transloc-Spindlin_int"/>
</dbReference>
<feature type="compositionally biased region" description="Polar residues" evidence="1">
    <location>
        <begin position="141"/>
        <end position="160"/>
    </location>
</feature>
<dbReference type="Ensembl" id="ENSCMIT00000024157.1">
    <property type="protein sequence ID" value="ENSCMIP00000023755.1"/>
    <property type="gene ID" value="ENSCMIG00000010577.1"/>
</dbReference>
<reference evidence="4" key="2">
    <citation type="journal article" date="2007" name="PLoS Biol.">
        <title>Survey sequencing and comparative analysis of the elephant shark (Callorhinchus milii) genome.</title>
        <authorList>
            <person name="Venkatesh B."/>
            <person name="Kirkness E.F."/>
            <person name="Loh Y.H."/>
            <person name="Halpern A.L."/>
            <person name="Lee A.P."/>
            <person name="Johnson J."/>
            <person name="Dandona N."/>
            <person name="Viswanathan L.D."/>
            <person name="Tay A."/>
            <person name="Venter J.C."/>
            <person name="Strausberg R.L."/>
            <person name="Brenner S."/>
        </authorList>
    </citation>
    <scope>NUCLEOTIDE SEQUENCE [LARGE SCALE GENOMIC DNA]</scope>
</reference>
<accession>A0A4W3ISW6</accession>
<evidence type="ECO:0000256" key="1">
    <source>
        <dbReference type="SAM" id="MobiDB-lite"/>
    </source>
</evidence>
<name>A0A4W3ISW6_CALMI</name>
<dbReference type="Pfam" id="PF18658">
    <property type="entry name" value="zf-C2H2_12"/>
    <property type="match status" value="1"/>
</dbReference>
<dbReference type="Proteomes" id="UP000314986">
    <property type="component" value="Unassembled WGS sequence"/>
</dbReference>
<dbReference type="GeneTree" id="ENSGT01150000288363"/>
<reference evidence="3" key="4">
    <citation type="submission" date="2025-08" db="UniProtKB">
        <authorList>
            <consortium name="Ensembl"/>
        </authorList>
    </citation>
    <scope>IDENTIFICATION</scope>
</reference>
<dbReference type="AlphaFoldDB" id="A0A4W3ISW6"/>
<dbReference type="InterPro" id="IPR040647">
    <property type="entry name" value="SPIN-DOC_Znf-C2H2"/>
</dbReference>
<organism evidence="3 4">
    <name type="scientific">Callorhinchus milii</name>
    <name type="common">Ghost shark</name>
    <dbReference type="NCBI Taxonomy" id="7868"/>
    <lineage>
        <taxon>Eukaryota</taxon>
        <taxon>Metazoa</taxon>
        <taxon>Chordata</taxon>
        <taxon>Craniata</taxon>
        <taxon>Vertebrata</taxon>
        <taxon>Chondrichthyes</taxon>
        <taxon>Holocephali</taxon>
        <taxon>Chimaeriformes</taxon>
        <taxon>Callorhinchidae</taxon>
        <taxon>Callorhinchus</taxon>
    </lineage>
</organism>
<feature type="region of interest" description="Disordered" evidence="1">
    <location>
        <begin position="1"/>
        <end position="38"/>
    </location>
</feature>
<reference evidence="4" key="3">
    <citation type="journal article" date="2014" name="Nature">
        <title>Elephant shark genome provides unique insights into gnathostome evolution.</title>
        <authorList>
            <consortium name="International Elephant Shark Genome Sequencing Consortium"/>
            <person name="Venkatesh B."/>
            <person name="Lee A.P."/>
            <person name="Ravi V."/>
            <person name="Maurya A.K."/>
            <person name="Lian M.M."/>
            <person name="Swann J.B."/>
            <person name="Ohta Y."/>
            <person name="Flajnik M.F."/>
            <person name="Sutoh Y."/>
            <person name="Kasahara M."/>
            <person name="Hoon S."/>
            <person name="Gangu V."/>
            <person name="Roy S.W."/>
            <person name="Irimia M."/>
            <person name="Korzh V."/>
            <person name="Kondrychyn I."/>
            <person name="Lim Z.W."/>
            <person name="Tay B.H."/>
            <person name="Tohari S."/>
            <person name="Kong K.W."/>
            <person name="Ho S."/>
            <person name="Lorente-Galdos B."/>
            <person name="Quilez J."/>
            <person name="Marques-Bonet T."/>
            <person name="Raney B.J."/>
            <person name="Ingham P.W."/>
            <person name="Tay A."/>
            <person name="Hillier L.W."/>
            <person name="Minx P."/>
            <person name="Boehm T."/>
            <person name="Wilson R.K."/>
            <person name="Brenner S."/>
            <person name="Warren W.C."/>
        </authorList>
    </citation>
    <scope>NUCLEOTIDE SEQUENCE [LARGE SCALE GENOMIC DNA]</scope>
</reference>
<evidence type="ECO:0000313" key="4">
    <source>
        <dbReference type="Proteomes" id="UP000314986"/>
    </source>
</evidence>